<dbReference type="EMBL" id="LAZR01000231">
    <property type="protein sequence ID" value="KKN80433.1"/>
    <property type="molecule type" value="Genomic_DNA"/>
</dbReference>
<reference evidence="1" key="1">
    <citation type="journal article" date="2015" name="Nature">
        <title>Complex archaea that bridge the gap between prokaryotes and eukaryotes.</title>
        <authorList>
            <person name="Spang A."/>
            <person name="Saw J.H."/>
            <person name="Jorgensen S.L."/>
            <person name="Zaremba-Niedzwiedzka K."/>
            <person name="Martijn J."/>
            <person name="Lind A.E."/>
            <person name="van Eijk R."/>
            <person name="Schleper C."/>
            <person name="Guy L."/>
            <person name="Ettema T.J."/>
        </authorList>
    </citation>
    <scope>NUCLEOTIDE SEQUENCE</scope>
</reference>
<organism evidence="1">
    <name type="scientific">marine sediment metagenome</name>
    <dbReference type="NCBI Taxonomy" id="412755"/>
    <lineage>
        <taxon>unclassified sequences</taxon>
        <taxon>metagenomes</taxon>
        <taxon>ecological metagenomes</taxon>
    </lineage>
</organism>
<sequence length="156" mass="18214">MKPEQTVCTASVWPHRHTDELTGPLDVVIRCKNQPPVVRDWPKGKEVRVNLTQPDERTNLTVLNVSFRADIYPWSIVNQCRIKKDGSLKFYLKSRITRRMEHPIPRGRWQGTCQYTDKWCMFTFQAMTMSVTPKDEPKIVLPDEPLPASKRRIVIP</sequence>
<proteinExistence type="predicted"/>
<comment type="caution">
    <text evidence="1">The sequence shown here is derived from an EMBL/GenBank/DDBJ whole genome shotgun (WGS) entry which is preliminary data.</text>
</comment>
<dbReference type="AlphaFoldDB" id="A0A0F9WP17"/>
<accession>A0A0F9WP17</accession>
<evidence type="ECO:0000313" key="1">
    <source>
        <dbReference type="EMBL" id="KKN80433.1"/>
    </source>
</evidence>
<protein>
    <submittedName>
        <fullName evidence="1">Uncharacterized protein</fullName>
    </submittedName>
</protein>
<name>A0A0F9WP17_9ZZZZ</name>
<gene>
    <name evidence="1" type="ORF">LCGC14_0330260</name>
</gene>